<dbReference type="InterPro" id="IPR049174">
    <property type="entry name" value="Beta-AFase-like"/>
</dbReference>
<dbReference type="InterPro" id="IPR012878">
    <property type="entry name" value="Beta-AFase-like_GH127_cat"/>
</dbReference>
<reference evidence="15 16" key="1">
    <citation type="journal article" date="2020" name="Cell Host Microbe">
        <title>Functional and Genomic Variation between Human-Derived Isolates of Lachnospiraceae Reveals Inter- and Intra-Species Diversity.</title>
        <authorList>
            <person name="Sorbara M.T."/>
            <person name="Littmann E.R."/>
            <person name="Fontana E."/>
            <person name="Moody T.U."/>
            <person name="Kohout C.E."/>
            <person name="Gjonbalaj M."/>
            <person name="Eaton V."/>
            <person name="Seok R."/>
            <person name="Leiner I.M."/>
            <person name="Pamer E.G."/>
        </authorList>
    </citation>
    <scope>NUCLEOTIDE SEQUENCE [LARGE SCALE GENOMIC DNA]</scope>
    <source>
        <strain evidence="14 15">MSK.17.11</strain>
        <strain evidence="13 16">MSK.17.38</strain>
    </source>
</reference>
<feature type="domain" description="Non-reducing end beta-L-arabinofuranosidase-like GH127 C-terminal" evidence="12">
    <location>
        <begin position="1329"/>
        <end position="1430"/>
    </location>
</feature>
<dbReference type="InterPro" id="IPR049046">
    <property type="entry name" value="Beta-AFase-like_GH127_middle"/>
</dbReference>
<gene>
    <name evidence="14" type="ORF">G5A66_09660</name>
    <name evidence="13" type="ORF">G5A75_09685</name>
</gene>
<dbReference type="PANTHER" id="PTHR43465">
    <property type="entry name" value="DUF1680 DOMAIN PROTEIN (AFU_ORTHOLOGUE AFUA_1G08910)"/>
    <property type="match status" value="1"/>
</dbReference>
<evidence type="ECO:0000313" key="13">
    <source>
        <dbReference type="EMBL" id="NSK15132.1"/>
    </source>
</evidence>
<feature type="transmembrane region" description="Helical" evidence="6">
    <location>
        <begin position="1747"/>
        <end position="1765"/>
    </location>
</feature>
<evidence type="ECO:0000259" key="8">
    <source>
        <dbReference type="Pfam" id="PF00746"/>
    </source>
</evidence>
<dbReference type="SUPFAM" id="SSF48208">
    <property type="entry name" value="Six-hairpin glycosidases"/>
    <property type="match status" value="1"/>
</dbReference>
<proteinExistence type="predicted"/>
<keyword evidence="15" id="KW-1185">Reference proteome</keyword>
<accession>A0A850HI67</accession>
<evidence type="ECO:0000313" key="16">
    <source>
        <dbReference type="Proteomes" id="UP000701680"/>
    </source>
</evidence>
<feature type="domain" description="Non-reducing end beta-L-arabinofuranosidase-like GH127 middle" evidence="11">
    <location>
        <begin position="1228"/>
        <end position="1327"/>
    </location>
</feature>
<evidence type="ECO:0000313" key="15">
    <source>
        <dbReference type="Proteomes" id="UP000528555"/>
    </source>
</evidence>
<evidence type="ECO:0000259" key="11">
    <source>
        <dbReference type="Pfam" id="PF20736"/>
    </source>
</evidence>
<keyword evidence="6" id="KW-0472">Membrane</keyword>
<feature type="domain" description="Non-reducing end beta-L-arabinofuranosidase-like GH127 catalytic" evidence="10">
    <location>
        <begin position="798"/>
        <end position="1218"/>
    </location>
</feature>
<keyword evidence="2" id="KW-0964">Secreted</keyword>
<evidence type="ECO:0000256" key="7">
    <source>
        <dbReference type="SAM" id="SignalP"/>
    </source>
</evidence>
<dbReference type="InterPro" id="IPR008928">
    <property type="entry name" value="6-hairpin_glycosidase_sf"/>
</dbReference>
<dbReference type="Gene3D" id="2.60.120.260">
    <property type="entry name" value="Galactose-binding domain-like"/>
    <property type="match status" value="3"/>
</dbReference>
<dbReference type="EMBL" id="JAAITX010000006">
    <property type="protein sequence ID" value="NVH58905.1"/>
    <property type="molecule type" value="Genomic_DNA"/>
</dbReference>
<feature type="region of interest" description="Disordered" evidence="5">
    <location>
        <begin position="1708"/>
        <end position="1737"/>
    </location>
</feature>
<protein>
    <submittedName>
        <fullName evidence="14">LPXTG cell wall anchor domain-containing protein</fullName>
    </submittedName>
</protein>
<feature type="signal peptide" evidence="7">
    <location>
        <begin position="1"/>
        <end position="26"/>
    </location>
</feature>
<dbReference type="PANTHER" id="PTHR43465:SF2">
    <property type="entry name" value="DUF1680 DOMAIN PROTEIN (AFU_ORTHOLOGUE AFUA_1G08910)"/>
    <property type="match status" value="1"/>
</dbReference>
<feature type="domain" description="Gram-positive cocci surface proteins LPxTG" evidence="8">
    <location>
        <begin position="1740"/>
        <end position="1769"/>
    </location>
</feature>
<dbReference type="InterPro" id="IPR019931">
    <property type="entry name" value="LPXTG_anchor"/>
</dbReference>
<feature type="domain" description="Ig-like" evidence="9">
    <location>
        <begin position="1553"/>
        <end position="1621"/>
    </location>
</feature>
<feature type="domain" description="Ig-like" evidence="9">
    <location>
        <begin position="1639"/>
        <end position="1706"/>
    </location>
</feature>
<evidence type="ECO:0000256" key="3">
    <source>
        <dbReference type="ARBA" id="ARBA00022729"/>
    </source>
</evidence>
<dbReference type="Gene3D" id="2.60.40.3630">
    <property type="match status" value="2"/>
</dbReference>
<dbReference type="Pfam" id="PF00746">
    <property type="entry name" value="Gram_pos_anchor"/>
    <property type="match status" value="1"/>
</dbReference>
<evidence type="ECO:0000259" key="10">
    <source>
        <dbReference type="Pfam" id="PF07944"/>
    </source>
</evidence>
<dbReference type="Pfam" id="PF07944">
    <property type="entry name" value="Beta-AFase-like_GH127_cat"/>
    <property type="match status" value="1"/>
</dbReference>
<name>A0A850HI67_9FIRM</name>
<keyword evidence="1" id="KW-0134">Cell wall</keyword>
<dbReference type="Pfam" id="PF20737">
    <property type="entry name" value="Glyco_hydro127C"/>
    <property type="match status" value="1"/>
</dbReference>
<dbReference type="InterPro" id="IPR013783">
    <property type="entry name" value="Ig-like_fold"/>
</dbReference>
<evidence type="ECO:0000256" key="5">
    <source>
        <dbReference type="SAM" id="MobiDB-lite"/>
    </source>
</evidence>
<dbReference type="GO" id="GO:0005975">
    <property type="term" value="P:carbohydrate metabolic process"/>
    <property type="evidence" value="ECO:0007669"/>
    <property type="project" value="InterPro"/>
</dbReference>
<sequence length="1772" mass="192827">MKRRFLAGLLSAAMILTMTTVTPVGAAPEDSEEAGVKSAAVLSDEELGTNIAPKATADASYTNVWSITPASMNDGELATSDPYTSWNSWGGNDDTYPLTTSLTWNAEQVITGMRVIWWADNAELQSSANVTFPKRCEVHYVDAEGNPQRITGMVNEKGDPSDEVGVVYDSSSNNGINGNNKYWNYVKFAEPITTKELQMKIERNGSGSNGVGISEWEVFGYETIASGTNVAPESKVTASYTNKDLAETAASVTVDGKLAGNDQNTTWNSAGASKEEYPVKVNLDWGEAEYNVSSMRVMWWSDNGAVKFPSDCKLQYYNTRSKDWADVTDMVDETGANVKSVGVKFGNEGKPGENEADYTGENNRYWNGVSLNENVKTNKLRLLVGSKSASEGVGIGEIEVYGTKAAVTLGENVAPNAAASANAQNTPVTNVNNGGLADGAGSSWNTWGSNTYPTTVALTWDAPYELNGMRVMWWADNGNLQANGNVTFPKSCEVEYYDHETGSWKKITAMTDETGANVSSVGVKYGSADQASNQPGNHLNGNNRYWNQVTFDESVKTTQIRMNIDRNGSGSNGIGIGEWEVFGEEMTAEWNEMVSAQITGKDRIMKGEKGVFTAESLPTGLEGMSYKWELAEGSEFMSIEGADDQKEVTIKANESGYGKLNLTLSRKENDKTVKRTASMDIKVDGIESIDEYVTATEAGTAPILPKMVVANGIAFDDPTPEYFGPTGHNFAEEFNSKLVPVEWEKVDKKLYAKDQVGKTFEVKGKVTAGGEEFDAVAKVTVNEPVVTPVANNTVTFENVQLNDNFWNPKQKVNAVNSLNKAIAQIEQPSGGEPNFKNAIKKLNGEPYDEFQGFVFQDSDIYKSIEAISYTLSVIQNDDDPEMVAQKEVLEKKLAEWISLIEQVQYADGYIDTHFTLRSTAHAGGSSAGTHRWRDFSNHEMYNAGHFFESVVAYTRYREGIGDPDYSLYVVGKRFADEIVSLFGPEGTRHEVPGHEEVELALVKFAKLVEEYEGEGTGQKYIDTVKTLIDRRGEASGLRESGYRGGEYSQDATPIKEEVNGVGHAVRACYFYAGVTDIATLLPEGDADRDAYLNTMDNIWDSVKNRKTYITGGIGVRSHGEDFGGDYELPNNDSYCEICASIALANWNQRMNLIHEDAKYADVVERTLYNAILVGTNLSGDKFYYDTRLEVGNRQGRSDWFACACCPPNLMRTIAKLSEYMYTVHGDDLFVNLYIGSDGNINVDGTNVELTQKTEYPWDGAVKMTVDPAKDKKFTMNIRIPGWTQEQKNKDVKIEVNGEAVKAEAENGYVAITRTWKAGDVVKIDMPMEIRMTEADPNVTTNAGRIALERGPVVYCMETAGNKQLNEGIANFKPLNLVIPRDAKLTATYNKDLLNGVVEINGDVQYNDGGTMKDAKLQAIPYYAWNNRGDDGVQGQNSCTQMLIWTNAVGEAAGAEVTISGEQEVKVGESLSLTAEASGMENPAYAWSIKEGDAVEIAEGADAATVKLNGLKEGTAVITVTATSGDVSVSADYTVTVTAAEQPAPTLESLELAGPTKVEYVQGEQLDLTGLVVTAVYSDGTRTEIPYGEGGYTVSGYDANAVGEQTVTVTYEGVSAEFTVTVKEAEQQLPTLDKIVLGGDAKTKYQQGEKLDLTGLVVTAVYSDGTTKEIPYGEGGYTVSGYDANKVGKQTITITYGGKTAEFEVTVEKKQTTDPENPQKPNKPQKPSGSQTGNKTDAAAKTGDQANMVLPAVGLLMAAALLLMAWKRRRVGR</sequence>
<feature type="chain" id="PRO_5032283926" evidence="7">
    <location>
        <begin position="27"/>
        <end position="1772"/>
    </location>
</feature>
<evidence type="ECO:0000256" key="1">
    <source>
        <dbReference type="ARBA" id="ARBA00022512"/>
    </source>
</evidence>
<comment type="caution">
    <text evidence="14">The sequence shown here is derived from an EMBL/GenBank/DDBJ whole genome shotgun (WGS) entry which is preliminary data.</text>
</comment>
<dbReference type="Pfam" id="PF20736">
    <property type="entry name" value="Glyco_hydro127M"/>
    <property type="match status" value="1"/>
</dbReference>
<dbReference type="RefSeq" id="WP_173814923.1">
    <property type="nucleotide sequence ID" value="NZ_JAAITX010000006.1"/>
</dbReference>
<keyword evidence="6" id="KW-0812">Transmembrane</keyword>
<evidence type="ECO:0000256" key="6">
    <source>
        <dbReference type="SAM" id="Phobius"/>
    </source>
</evidence>
<evidence type="ECO:0000259" key="12">
    <source>
        <dbReference type="Pfam" id="PF20737"/>
    </source>
</evidence>
<dbReference type="Pfam" id="PF07523">
    <property type="entry name" value="Big_3"/>
    <property type="match status" value="2"/>
</dbReference>
<dbReference type="NCBIfam" id="TIGR01167">
    <property type="entry name" value="LPXTG_anchor"/>
    <property type="match status" value="1"/>
</dbReference>
<reference evidence="14" key="2">
    <citation type="submission" date="2020-02" db="EMBL/GenBank/DDBJ databases">
        <authorList>
            <person name="Littmann E."/>
            <person name="Sorbara M."/>
        </authorList>
    </citation>
    <scope>NUCLEOTIDE SEQUENCE</scope>
    <source>
        <strain evidence="14">MSK.17.11</strain>
        <strain evidence="13">MSK.17.38</strain>
    </source>
</reference>
<dbReference type="InterPro" id="IPR022038">
    <property type="entry name" value="Ig-like_bact"/>
</dbReference>
<dbReference type="InterPro" id="IPR049049">
    <property type="entry name" value="Beta-AFase-like_GH127_C"/>
</dbReference>
<organism evidence="14 15">
    <name type="scientific">Dorea phocaeensis</name>
    <dbReference type="NCBI Taxonomy" id="2040291"/>
    <lineage>
        <taxon>Bacteria</taxon>
        <taxon>Bacillati</taxon>
        <taxon>Bacillota</taxon>
        <taxon>Clostridia</taxon>
        <taxon>Lachnospirales</taxon>
        <taxon>Lachnospiraceae</taxon>
        <taxon>Dorea</taxon>
    </lineage>
</organism>
<keyword evidence="3 7" id="KW-0732">Signal</keyword>
<evidence type="ECO:0000256" key="4">
    <source>
        <dbReference type="ARBA" id="ARBA00023088"/>
    </source>
</evidence>
<dbReference type="Proteomes" id="UP000701680">
    <property type="component" value="Unassembled WGS sequence"/>
</dbReference>
<keyword evidence="4" id="KW-0572">Peptidoglycan-anchor</keyword>
<dbReference type="EMBL" id="JAAIUO010000006">
    <property type="protein sequence ID" value="NSK15132.1"/>
    <property type="molecule type" value="Genomic_DNA"/>
</dbReference>
<evidence type="ECO:0000313" key="14">
    <source>
        <dbReference type="EMBL" id="NVH58905.1"/>
    </source>
</evidence>
<dbReference type="Proteomes" id="UP000528555">
    <property type="component" value="Unassembled WGS sequence"/>
</dbReference>
<dbReference type="Gene3D" id="2.60.40.10">
    <property type="entry name" value="Immunoglobulins"/>
    <property type="match status" value="1"/>
</dbReference>
<evidence type="ECO:0000256" key="2">
    <source>
        <dbReference type="ARBA" id="ARBA00022525"/>
    </source>
</evidence>
<keyword evidence="6" id="KW-1133">Transmembrane helix</keyword>
<evidence type="ECO:0000259" key="9">
    <source>
        <dbReference type="Pfam" id="PF07523"/>
    </source>
</evidence>